<evidence type="ECO:0000256" key="5">
    <source>
        <dbReference type="ARBA" id="ARBA00022741"/>
    </source>
</evidence>
<evidence type="ECO:0000256" key="6">
    <source>
        <dbReference type="ARBA" id="ARBA00022777"/>
    </source>
</evidence>
<evidence type="ECO:0000256" key="7">
    <source>
        <dbReference type="ARBA" id="ARBA00022840"/>
    </source>
</evidence>
<dbReference type="Pfam" id="PF01288">
    <property type="entry name" value="HPPK"/>
    <property type="match status" value="1"/>
</dbReference>
<comment type="pathway">
    <text evidence="2">Cofactor biosynthesis; tetrahydrofolate biosynthesis; 2-amino-4-hydroxy-6-hydroxymethyl-7,8-dihydropteridine diphosphate from 7,8-dihydroneopterin triphosphate: step 4/4.</text>
</comment>
<comment type="catalytic activity">
    <reaction evidence="1">
        <text>6-hydroxymethyl-7,8-dihydropterin + ATP = (7,8-dihydropterin-6-yl)methyl diphosphate + AMP + H(+)</text>
        <dbReference type="Rhea" id="RHEA:11412"/>
        <dbReference type="ChEBI" id="CHEBI:15378"/>
        <dbReference type="ChEBI" id="CHEBI:30616"/>
        <dbReference type="ChEBI" id="CHEBI:44841"/>
        <dbReference type="ChEBI" id="CHEBI:72950"/>
        <dbReference type="ChEBI" id="CHEBI:456215"/>
        <dbReference type="EC" id="2.7.6.3"/>
    </reaction>
</comment>
<reference evidence="11" key="1">
    <citation type="submission" date="2019-03" db="EMBL/GenBank/DDBJ databases">
        <title>Weissella sp. 26KH-42 Genome sequencing.</title>
        <authorList>
            <person name="Heo J."/>
            <person name="Kim S.-J."/>
            <person name="Kim J.-S."/>
            <person name="Hong S.-B."/>
            <person name="Kwon S.-W."/>
        </authorList>
    </citation>
    <scope>NUCLEOTIDE SEQUENCE [LARGE SCALE GENOMIC DNA]</scope>
    <source>
        <strain evidence="11">26KH-42</strain>
    </source>
</reference>
<keyword evidence="8" id="KW-0289">Folate biosynthesis</keyword>
<dbReference type="NCBIfam" id="TIGR01498">
    <property type="entry name" value="folK"/>
    <property type="match status" value="1"/>
</dbReference>
<feature type="domain" description="7,8-dihydro-6-hydroxymethylpterin-pyrophosphokinase" evidence="9">
    <location>
        <begin position="93"/>
        <end position="104"/>
    </location>
</feature>
<dbReference type="InterPro" id="IPR035907">
    <property type="entry name" value="Hppk_sf"/>
</dbReference>
<evidence type="ECO:0000256" key="4">
    <source>
        <dbReference type="ARBA" id="ARBA00022679"/>
    </source>
</evidence>
<keyword evidence="11" id="KW-1185">Reference proteome</keyword>
<dbReference type="GO" id="GO:0016301">
    <property type="term" value="F:kinase activity"/>
    <property type="evidence" value="ECO:0007669"/>
    <property type="project" value="UniProtKB-KW"/>
</dbReference>
<evidence type="ECO:0000313" key="10">
    <source>
        <dbReference type="EMBL" id="QBO35242.1"/>
    </source>
</evidence>
<dbReference type="GO" id="GO:0046656">
    <property type="term" value="P:folic acid biosynthetic process"/>
    <property type="evidence" value="ECO:0007669"/>
    <property type="project" value="UniProtKB-KW"/>
</dbReference>
<accession>A0A4P6YRL4</accession>
<dbReference type="AlphaFoldDB" id="A0A4P6YRL4"/>
<dbReference type="OrthoDB" id="9808041at2"/>
<evidence type="ECO:0000313" key="11">
    <source>
        <dbReference type="Proteomes" id="UP000292886"/>
    </source>
</evidence>
<protein>
    <recommendedName>
        <fullName evidence="3">2-amino-4-hydroxy-6-hydroxymethyldihydropteridine diphosphokinase</fullName>
        <ecNumber evidence="3">2.7.6.3</ecNumber>
    </recommendedName>
</protein>
<sequence>MTQNKVSRAYLSIGANMGNPREQLEAAMNLLRQAAGIIEVRVSSFYASEPVGGVVQDDFLNQGVLVITTLTPVELLHTLQAIEQQLHRERLIHWGPRTIDLDIVDIPGFISDTAELKVPHPEMANRRFVLVPLLEVSADDTEFHAKVTKLLEQTTDQNWVKKEA</sequence>
<dbReference type="PANTHER" id="PTHR43071:SF1">
    <property type="entry name" value="2-AMINO-4-HYDROXY-6-HYDROXYMETHYLDIHYDROPTERIDINE PYROPHOSPHOKINASE"/>
    <property type="match status" value="1"/>
</dbReference>
<evidence type="ECO:0000256" key="1">
    <source>
        <dbReference type="ARBA" id="ARBA00000198"/>
    </source>
</evidence>
<dbReference type="RefSeq" id="WP_133362322.1">
    <property type="nucleotide sequence ID" value="NZ_CP037940.1"/>
</dbReference>
<dbReference type="GO" id="GO:0003848">
    <property type="term" value="F:2-amino-4-hydroxy-6-hydroxymethyldihydropteridine diphosphokinase activity"/>
    <property type="evidence" value="ECO:0007669"/>
    <property type="project" value="UniProtKB-EC"/>
</dbReference>
<keyword evidence="5" id="KW-0547">Nucleotide-binding</keyword>
<evidence type="ECO:0000256" key="8">
    <source>
        <dbReference type="ARBA" id="ARBA00022909"/>
    </source>
</evidence>
<organism evidence="10 11">
    <name type="scientific">Periweissella cryptocerci</name>
    <dbReference type="NCBI Taxonomy" id="2506420"/>
    <lineage>
        <taxon>Bacteria</taxon>
        <taxon>Bacillati</taxon>
        <taxon>Bacillota</taxon>
        <taxon>Bacilli</taxon>
        <taxon>Lactobacillales</taxon>
        <taxon>Lactobacillaceae</taxon>
        <taxon>Periweissella</taxon>
    </lineage>
</organism>
<dbReference type="SUPFAM" id="SSF55083">
    <property type="entry name" value="6-hydroxymethyl-7,8-dihydropterin pyrophosphokinase, HPPK"/>
    <property type="match status" value="1"/>
</dbReference>
<dbReference type="Proteomes" id="UP000292886">
    <property type="component" value="Chromosome"/>
</dbReference>
<dbReference type="CDD" id="cd00483">
    <property type="entry name" value="HPPK"/>
    <property type="match status" value="1"/>
</dbReference>
<dbReference type="KEGG" id="wei:EQG49_01585"/>
<dbReference type="EMBL" id="CP037940">
    <property type="protein sequence ID" value="QBO35242.1"/>
    <property type="molecule type" value="Genomic_DNA"/>
</dbReference>
<keyword evidence="6 10" id="KW-0418">Kinase</keyword>
<keyword evidence="7" id="KW-0067">ATP-binding</keyword>
<keyword evidence="4 10" id="KW-0808">Transferase</keyword>
<proteinExistence type="predicted"/>
<dbReference type="GO" id="GO:0046654">
    <property type="term" value="P:tetrahydrofolate biosynthetic process"/>
    <property type="evidence" value="ECO:0007669"/>
    <property type="project" value="UniProtKB-UniPathway"/>
</dbReference>
<dbReference type="EC" id="2.7.6.3" evidence="3"/>
<dbReference type="PROSITE" id="PS00794">
    <property type="entry name" value="HPPK"/>
    <property type="match status" value="1"/>
</dbReference>
<evidence type="ECO:0000256" key="2">
    <source>
        <dbReference type="ARBA" id="ARBA00005051"/>
    </source>
</evidence>
<evidence type="ECO:0000259" key="9">
    <source>
        <dbReference type="PROSITE" id="PS00794"/>
    </source>
</evidence>
<dbReference type="GO" id="GO:0005524">
    <property type="term" value="F:ATP binding"/>
    <property type="evidence" value="ECO:0007669"/>
    <property type="project" value="UniProtKB-KW"/>
</dbReference>
<dbReference type="PANTHER" id="PTHR43071">
    <property type="entry name" value="2-AMINO-4-HYDROXY-6-HYDROXYMETHYLDIHYDROPTERIDINE PYROPHOSPHOKINASE"/>
    <property type="match status" value="1"/>
</dbReference>
<name>A0A4P6YRL4_9LACO</name>
<gene>
    <name evidence="10" type="primary">folK</name>
    <name evidence="10" type="ORF">EQG49_01585</name>
</gene>
<evidence type="ECO:0000256" key="3">
    <source>
        <dbReference type="ARBA" id="ARBA00013253"/>
    </source>
</evidence>
<dbReference type="InterPro" id="IPR000550">
    <property type="entry name" value="Hppk"/>
</dbReference>
<dbReference type="Gene3D" id="3.30.70.560">
    <property type="entry name" value="7,8-Dihydro-6-hydroxymethylpterin-pyrophosphokinase HPPK"/>
    <property type="match status" value="1"/>
</dbReference>
<dbReference type="UniPathway" id="UPA00077">
    <property type="reaction ID" value="UER00155"/>
</dbReference>